<dbReference type="Gene3D" id="1.10.3210.10">
    <property type="entry name" value="Hypothetical protein af1432"/>
    <property type="match status" value="1"/>
</dbReference>
<dbReference type="AlphaFoldDB" id="A0A0F9SQU0"/>
<evidence type="ECO:0000313" key="1">
    <source>
        <dbReference type="EMBL" id="KKN64872.1"/>
    </source>
</evidence>
<dbReference type="EMBL" id="LAZR01000541">
    <property type="protein sequence ID" value="KKN64872.1"/>
    <property type="molecule type" value="Genomic_DNA"/>
</dbReference>
<reference evidence="1" key="1">
    <citation type="journal article" date="2015" name="Nature">
        <title>Complex archaea that bridge the gap between prokaryotes and eukaryotes.</title>
        <authorList>
            <person name="Spang A."/>
            <person name="Saw J.H."/>
            <person name="Jorgensen S.L."/>
            <person name="Zaremba-Niedzwiedzka K."/>
            <person name="Martijn J."/>
            <person name="Lind A.E."/>
            <person name="van Eijk R."/>
            <person name="Schleper C."/>
            <person name="Guy L."/>
            <person name="Ettema T.J."/>
        </authorList>
    </citation>
    <scope>NUCLEOTIDE SEQUENCE</scope>
</reference>
<accession>A0A0F9SQU0</accession>
<protein>
    <recommendedName>
        <fullName evidence="2">HD domain-containing protein</fullName>
    </recommendedName>
</protein>
<name>A0A0F9SQU0_9ZZZZ</name>
<gene>
    <name evidence="1" type="ORF">LCGC14_0487060</name>
</gene>
<dbReference type="SUPFAM" id="SSF109604">
    <property type="entry name" value="HD-domain/PDEase-like"/>
    <property type="match status" value="1"/>
</dbReference>
<proteinExistence type="predicted"/>
<evidence type="ECO:0008006" key="2">
    <source>
        <dbReference type="Google" id="ProtNLM"/>
    </source>
</evidence>
<organism evidence="1">
    <name type="scientific">marine sediment metagenome</name>
    <dbReference type="NCBI Taxonomy" id="412755"/>
    <lineage>
        <taxon>unclassified sequences</taxon>
        <taxon>metagenomes</taxon>
        <taxon>ecological metagenomes</taxon>
    </lineage>
</organism>
<comment type="caution">
    <text evidence="1">The sequence shown here is derived from an EMBL/GenBank/DDBJ whole genome shotgun (WGS) entry which is preliminary data.</text>
</comment>
<sequence length="171" mass="19126">MNEMCTYTGKLIDLEDVKAEDICLVDIAHALSNICRYNGHVISFYSVAEHCVLLSKAEGMPGTPSARLLHDASEAYVGDVARPLKALLPNYRRLEDQIHKVIAEKYGVDFGPVTPGDTELLIIEARAIMPDEFFPEPVRCRLNENIIIEEWTPPVAEENFLQRAEELGIGD</sequence>